<name>A0A1I2B4P3_9BACT</name>
<dbReference type="eggNOG" id="COG1596">
    <property type="taxonomic scope" value="Bacteria"/>
</dbReference>
<evidence type="ECO:0000313" key="5">
    <source>
        <dbReference type="Proteomes" id="UP000181976"/>
    </source>
</evidence>
<dbReference type="InterPro" id="IPR003715">
    <property type="entry name" value="Poly_export_N"/>
</dbReference>
<dbReference type="PANTHER" id="PTHR33619:SF3">
    <property type="entry name" value="POLYSACCHARIDE EXPORT PROTEIN GFCE-RELATED"/>
    <property type="match status" value="1"/>
</dbReference>
<dbReference type="Gene3D" id="3.10.560.10">
    <property type="entry name" value="Outer membrane lipoprotein wza domain like"/>
    <property type="match status" value="1"/>
</dbReference>
<accession>A0A1I2B4P3</accession>
<dbReference type="AlphaFoldDB" id="A0A1I2B4P3"/>
<protein>
    <submittedName>
        <fullName evidence="4">Protein involved in gliding motility EpsA</fullName>
    </submittedName>
</protein>
<reference evidence="4 5" key="1">
    <citation type="submission" date="2016-10" db="EMBL/GenBank/DDBJ databases">
        <authorList>
            <person name="de Groot N.N."/>
        </authorList>
    </citation>
    <scope>NUCLEOTIDE SEQUENCE [LARGE SCALE GENOMIC DNA]</scope>
    <source>
        <strain evidence="4 5">DSM 19012</strain>
    </source>
</reference>
<evidence type="ECO:0000313" key="4">
    <source>
        <dbReference type="EMBL" id="SFE51162.1"/>
    </source>
</evidence>
<evidence type="ECO:0000256" key="1">
    <source>
        <dbReference type="ARBA" id="ARBA00022729"/>
    </source>
</evidence>
<evidence type="ECO:0000256" key="2">
    <source>
        <dbReference type="SAM" id="Phobius"/>
    </source>
</evidence>
<gene>
    <name evidence="4" type="ORF">SAMN05444380_11295</name>
</gene>
<organism evidence="4 5">
    <name type="scientific">Thermophagus xiamenensis</name>
    <dbReference type="NCBI Taxonomy" id="385682"/>
    <lineage>
        <taxon>Bacteria</taxon>
        <taxon>Pseudomonadati</taxon>
        <taxon>Bacteroidota</taxon>
        <taxon>Bacteroidia</taxon>
        <taxon>Marinilabiliales</taxon>
        <taxon>Marinilabiliaceae</taxon>
        <taxon>Thermophagus</taxon>
    </lineage>
</organism>
<dbReference type="InterPro" id="IPR049712">
    <property type="entry name" value="Poly_export"/>
</dbReference>
<evidence type="ECO:0000259" key="3">
    <source>
        <dbReference type="Pfam" id="PF02563"/>
    </source>
</evidence>
<keyword evidence="1" id="KW-0732">Signal</keyword>
<dbReference type="EMBL" id="FONA01000012">
    <property type="protein sequence ID" value="SFE51162.1"/>
    <property type="molecule type" value="Genomic_DNA"/>
</dbReference>
<dbReference type="InParanoid" id="A0A1I2B4P3"/>
<sequence>MYNFFANNVMLKYHFHKRKAVGKRLFFGLFTILVINVMSGCIPQKETVYLQDHAKDKKYNNPYNDLTSITERYILKPNDLLYIQVTTSNPKLSEFFNVSRSTSGGSQLNQSLYTYLIDDSMCIDFPFVGKVDLSNCTLEQAREKLEKILQPMVSDAHVKVRLANDTFVILGEVASPGRIDMGKEQITIFEAIALAGDIKTFGKRKEIKIIRPEGDGYKTFYVDITDKNIVGSDEYYIYPNDLIYVRPMKAKSFGIGETFSFGLISSVLAIYLTIRAITQ</sequence>
<keyword evidence="2" id="KW-0472">Membrane</keyword>
<proteinExistence type="predicted"/>
<feature type="transmembrane region" description="Helical" evidence="2">
    <location>
        <begin position="253"/>
        <end position="274"/>
    </location>
</feature>
<dbReference type="GO" id="GO:0015159">
    <property type="term" value="F:polysaccharide transmembrane transporter activity"/>
    <property type="evidence" value="ECO:0007669"/>
    <property type="project" value="InterPro"/>
</dbReference>
<keyword evidence="2" id="KW-1133">Transmembrane helix</keyword>
<dbReference type="STRING" id="385682.SAMN05444380_11295"/>
<dbReference type="Proteomes" id="UP000181976">
    <property type="component" value="Unassembled WGS sequence"/>
</dbReference>
<keyword evidence="2" id="KW-0812">Transmembrane</keyword>
<keyword evidence="5" id="KW-1185">Reference proteome</keyword>
<dbReference type="Pfam" id="PF02563">
    <property type="entry name" value="Poly_export"/>
    <property type="match status" value="1"/>
</dbReference>
<feature type="domain" description="Polysaccharide export protein N-terminal" evidence="3">
    <location>
        <begin position="70"/>
        <end position="162"/>
    </location>
</feature>
<dbReference type="PANTHER" id="PTHR33619">
    <property type="entry name" value="POLYSACCHARIDE EXPORT PROTEIN GFCE-RELATED"/>
    <property type="match status" value="1"/>
</dbReference>